<feature type="region of interest" description="Disordered" evidence="1">
    <location>
        <begin position="165"/>
        <end position="214"/>
    </location>
</feature>
<comment type="caution">
    <text evidence="2">The sequence shown here is derived from an EMBL/GenBank/DDBJ whole genome shotgun (WGS) entry which is preliminary data.</text>
</comment>
<reference evidence="2 3" key="1">
    <citation type="journal article" date="2018" name="BMC Genomics">
        <title>The genome of Naegleria lovaniensis, the basis for a comparative approach to unravel pathogenicity factors of the human pathogenic amoeba N. fowleri.</title>
        <authorList>
            <person name="Liechti N."/>
            <person name="Schurch N."/>
            <person name="Bruggmann R."/>
            <person name="Wittwer M."/>
        </authorList>
    </citation>
    <scope>NUCLEOTIDE SEQUENCE [LARGE SCALE GENOMIC DNA]</scope>
    <source>
        <strain evidence="2 3">ATCC 30569</strain>
    </source>
</reference>
<evidence type="ECO:0000256" key="1">
    <source>
        <dbReference type="SAM" id="MobiDB-lite"/>
    </source>
</evidence>
<dbReference type="Proteomes" id="UP000816034">
    <property type="component" value="Unassembled WGS sequence"/>
</dbReference>
<protein>
    <submittedName>
        <fullName evidence="2">Uncharacterized protein</fullName>
    </submittedName>
</protein>
<dbReference type="AlphaFoldDB" id="A0AA88GDK8"/>
<dbReference type="EMBL" id="PYSW02000053">
    <property type="protein sequence ID" value="KAG2373569.1"/>
    <property type="molecule type" value="Genomic_DNA"/>
</dbReference>
<feature type="region of interest" description="Disordered" evidence="1">
    <location>
        <begin position="40"/>
        <end position="65"/>
    </location>
</feature>
<dbReference type="RefSeq" id="XP_044542743.1">
    <property type="nucleotide sequence ID" value="XM_044687754.1"/>
</dbReference>
<name>A0AA88GDK8_NAELO</name>
<gene>
    <name evidence="2" type="ORF">C9374_012032</name>
</gene>
<keyword evidence="3" id="KW-1185">Reference proteome</keyword>
<feature type="compositionally biased region" description="Basic and acidic residues" evidence="1">
    <location>
        <begin position="186"/>
        <end position="211"/>
    </location>
</feature>
<sequence length="222" mass="25595">MIFGNVNSIEEKLCKQCAKLFDLWFTKALQVENSLKPLAGSSQSLRKSQQHHQTSHTISTSKPSRALHKTMMTSSFFTLRSRSVFREHNKRRSLPMRPPPMVVNQQLLQEWITDPNNNVWENPLDPTSDYLETIPQKYLAKHDLHQVDQEVELNDMIFDFLHVSKSSGSSSTKSKQDEPSGGNLYHSDDKDPARHENFNNKKTNRDEEEQRQAQSCTCCCLC</sequence>
<proteinExistence type="predicted"/>
<organism evidence="2 3">
    <name type="scientific">Naegleria lovaniensis</name>
    <name type="common">Amoeba</name>
    <dbReference type="NCBI Taxonomy" id="51637"/>
    <lineage>
        <taxon>Eukaryota</taxon>
        <taxon>Discoba</taxon>
        <taxon>Heterolobosea</taxon>
        <taxon>Tetramitia</taxon>
        <taxon>Eutetramitia</taxon>
        <taxon>Vahlkampfiidae</taxon>
        <taxon>Naegleria</taxon>
    </lineage>
</organism>
<evidence type="ECO:0000313" key="2">
    <source>
        <dbReference type="EMBL" id="KAG2373569.1"/>
    </source>
</evidence>
<evidence type="ECO:0000313" key="3">
    <source>
        <dbReference type="Proteomes" id="UP000816034"/>
    </source>
</evidence>
<dbReference type="GeneID" id="68104486"/>
<accession>A0AA88GDK8</accession>